<comment type="caution">
    <text evidence="3">The sequence shown here is derived from an EMBL/GenBank/DDBJ whole genome shotgun (WGS) entry which is preliminary data.</text>
</comment>
<keyword evidence="2" id="KW-0812">Transmembrane</keyword>
<name>A0A392P2M6_9FABA</name>
<accession>A0A392P2M6</accession>
<protein>
    <submittedName>
        <fullName evidence="3">Uncharacterized protein</fullName>
    </submittedName>
</protein>
<reference evidence="3 4" key="1">
    <citation type="journal article" date="2018" name="Front. Plant Sci.">
        <title>Red Clover (Trifolium pratense) and Zigzag Clover (T. medium) - A Picture of Genomic Similarities and Differences.</title>
        <authorList>
            <person name="Dluhosova J."/>
            <person name="Istvanek J."/>
            <person name="Nedelnik J."/>
            <person name="Repkova J."/>
        </authorList>
    </citation>
    <scope>NUCLEOTIDE SEQUENCE [LARGE SCALE GENOMIC DNA]</scope>
    <source>
        <strain evidence="4">cv. 10/8</strain>
        <tissue evidence="3">Leaf</tissue>
    </source>
</reference>
<organism evidence="3 4">
    <name type="scientific">Trifolium medium</name>
    <dbReference type="NCBI Taxonomy" id="97028"/>
    <lineage>
        <taxon>Eukaryota</taxon>
        <taxon>Viridiplantae</taxon>
        <taxon>Streptophyta</taxon>
        <taxon>Embryophyta</taxon>
        <taxon>Tracheophyta</taxon>
        <taxon>Spermatophyta</taxon>
        <taxon>Magnoliopsida</taxon>
        <taxon>eudicotyledons</taxon>
        <taxon>Gunneridae</taxon>
        <taxon>Pentapetalae</taxon>
        <taxon>rosids</taxon>
        <taxon>fabids</taxon>
        <taxon>Fabales</taxon>
        <taxon>Fabaceae</taxon>
        <taxon>Papilionoideae</taxon>
        <taxon>50 kb inversion clade</taxon>
        <taxon>NPAAA clade</taxon>
        <taxon>Hologalegina</taxon>
        <taxon>IRL clade</taxon>
        <taxon>Trifolieae</taxon>
        <taxon>Trifolium</taxon>
    </lineage>
</organism>
<evidence type="ECO:0000313" key="4">
    <source>
        <dbReference type="Proteomes" id="UP000265520"/>
    </source>
</evidence>
<keyword evidence="2" id="KW-0472">Membrane</keyword>
<dbReference type="Proteomes" id="UP000265520">
    <property type="component" value="Unassembled WGS sequence"/>
</dbReference>
<keyword evidence="1" id="KW-0175">Coiled coil</keyword>
<feature type="transmembrane region" description="Helical" evidence="2">
    <location>
        <begin position="180"/>
        <end position="200"/>
    </location>
</feature>
<evidence type="ECO:0000256" key="1">
    <source>
        <dbReference type="SAM" id="Coils"/>
    </source>
</evidence>
<evidence type="ECO:0000256" key="2">
    <source>
        <dbReference type="SAM" id="Phobius"/>
    </source>
</evidence>
<keyword evidence="4" id="KW-1185">Reference proteome</keyword>
<sequence length="202" mass="22672">MGGQQRARNQVMGFKVSHNPAGFDLMQNCDLPPPSKVFRGPDKTVILSMNRVCNISGKEEERDRKHYGTYRLENGNDEKDKVELLKALEASQTRAREAEKMAAILRKERDGLSIALLEEAMQLFACRQMVRLLELQVLNLQPLWLQQQPAMSMYGCYARSTEGAVGLPGEEGHDEETACVTWVLALIFSLGIGVATALAWRY</sequence>
<dbReference type="EMBL" id="LXQA010060361">
    <property type="protein sequence ID" value="MCI05984.1"/>
    <property type="molecule type" value="Genomic_DNA"/>
</dbReference>
<dbReference type="AlphaFoldDB" id="A0A392P2M6"/>
<dbReference type="PANTHER" id="PTHR33868:SF10">
    <property type="entry name" value="OS08G0483100 PROTEIN"/>
    <property type="match status" value="1"/>
</dbReference>
<proteinExistence type="predicted"/>
<feature type="coiled-coil region" evidence="1">
    <location>
        <begin position="81"/>
        <end position="108"/>
    </location>
</feature>
<evidence type="ECO:0000313" key="3">
    <source>
        <dbReference type="EMBL" id="MCI05984.1"/>
    </source>
</evidence>
<keyword evidence="2" id="KW-1133">Transmembrane helix</keyword>
<dbReference type="PANTHER" id="PTHR33868">
    <property type="entry name" value="EXPRESSED PROTEIN"/>
    <property type="match status" value="1"/>
</dbReference>